<keyword evidence="8 11" id="KW-0663">Pyridoxal phosphate</keyword>
<dbReference type="Gene3D" id="3.90.1150.10">
    <property type="entry name" value="Aspartate Aminotransferase, domain 1"/>
    <property type="match status" value="1"/>
</dbReference>
<keyword evidence="15" id="KW-1185">Reference proteome</keyword>
<comment type="similarity">
    <text evidence="3 11">Belongs to the SHMT family.</text>
</comment>
<dbReference type="InterPro" id="IPR015424">
    <property type="entry name" value="PyrdxlP-dep_Trfase"/>
</dbReference>
<evidence type="ECO:0000256" key="10">
    <source>
        <dbReference type="ARBA" id="ARBA00057572"/>
    </source>
</evidence>
<proteinExistence type="inferred from homology"/>
<comment type="pathway">
    <text evidence="11">One-carbon metabolism; tetrahydrofolate interconversion.</text>
</comment>
<comment type="catalytic activity">
    <reaction evidence="11">
        <text>(6R)-5,10-methylene-5,6,7,8-tetrahydrofolate + glycine + H2O = (6S)-5,6,7,8-tetrahydrofolate + L-serine</text>
        <dbReference type="Rhea" id="RHEA:15481"/>
        <dbReference type="ChEBI" id="CHEBI:15377"/>
        <dbReference type="ChEBI" id="CHEBI:15636"/>
        <dbReference type="ChEBI" id="CHEBI:33384"/>
        <dbReference type="ChEBI" id="CHEBI:57305"/>
        <dbReference type="ChEBI" id="CHEBI:57453"/>
        <dbReference type="EC" id="2.1.2.1"/>
    </reaction>
</comment>
<gene>
    <name evidence="14" type="primary">glyA1</name>
    <name evidence="11" type="synonym">glyA</name>
    <name evidence="14" type="ORF">RUA8715_01188</name>
</gene>
<feature type="domain" description="Serine hydroxymethyltransferase-like" evidence="13">
    <location>
        <begin position="15"/>
        <end position="392"/>
    </location>
</feature>
<dbReference type="GO" id="GO:0019264">
    <property type="term" value="P:glycine biosynthetic process from serine"/>
    <property type="evidence" value="ECO:0007669"/>
    <property type="project" value="UniProtKB-UniRule"/>
</dbReference>
<protein>
    <recommendedName>
        <fullName evidence="11">Serine hydroxymethyltransferase</fullName>
        <shortName evidence="11">SHMT</shortName>
        <shortName evidence="11">Serine methylase</shortName>
        <ecNumber evidence="11">2.1.2.1</ecNumber>
    </recommendedName>
</protein>
<dbReference type="EC" id="2.1.2.1" evidence="11"/>
<dbReference type="AlphaFoldDB" id="A0A238JZ75"/>
<dbReference type="UniPathway" id="UPA00193"/>
<dbReference type="GO" id="GO:0035999">
    <property type="term" value="P:tetrahydrofolate interconversion"/>
    <property type="evidence" value="ECO:0007669"/>
    <property type="project" value="UniProtKB-UniRule"/>
</dbReference>
<dbReference type="InterPro" id="IPR015421">
    <property type="entry name" value="PyrdxlP-dep_Trfase_major"/>
</dbReference>
<evidence type="ECO:0000256" key="5">
    <source>
        <dbReference type="ARBA" id="ARBA00022490"/>
    </source>
</evidence>
<evidence type="ECO:0000256" key="8">
    <source>
        <dbReference type="ARBA" id="ARBA00022898"/>
    </source>
</evidence>
<comment type="cofactor">
    <cofactor evidence="1 11 12">
        <name>pyridoxal 5'-phosphate</name>
        <dbReference type="ChEBI" id="CHEBI:597326"/>
    </cofactor>
</comment>
<dbReference type="PROSITE" id="PS00096">
    <property type="entry name" value="SHMT"/>
    <property type="match status" value="1"/>
</dbReference>
<keyword evidence="5 11" id="KW-0963">Cytoplasm</keyword>
<dbReference type="GO" id="GO:0004372">
    <property type="term" value="F:glycine hydroxymethyltransferase activity"/>
    <property type="evidence" value="ECO:0007669"/>
    <property type="project" value="UniProtKB-UniRule"/>
</dbReference>
<accession>A0A238JZ75</accession>
<evidence type="ECO:0000313" key="14">
    <source>
        <dbReference type="EMBL" id="SMX35813.1"/>
    </source>
</evidence>
<dbReference type="Pfam" id="PF00464">
    <property type="entry name" value="SHMT"/>
    <property type="match status" value="1"/>
</dbReference>
<evidence type="ECO:0000256" key="11">
    <source>
        <dbReference type="HAMAP-Rule" id="MF_00051"/>
    </source>
</evidence>
<dbReference type="InterPro" id="IPR015422">
    <property type="entry name" value="PyrdxlP-dep_Trfase_small"/>
</dbReference>
<comment type="subcellular location">
    <subcellularLocation>
        <location evidence="2 11">Cytoplasm</location>
    </subcellularLocation>
</comment>
<dbReference type="PANTHER" id="PTHR11680">
    <property type="entry name" value="SERINE HYDROXYMETHYLTRANSFERASE"/>
    <property type="match status" value="1"/>
</dbReference>
<reference evidence="15" key="1">
    <citation type="submission" date="2017-05" db="EMBL/GenBank/DDBJ databases">
        <authorList>
            <person name="Rodrigo-Torres L."/>
            <person name="Arahal R. D."/>
            <person name="Lucena T."/>
        </authorList>
    </citation>
    <scope>NUCLEOTIDE SEQUENCE [LARGE SCALE GENOMIC DNA]</scope>
    <source>
        <strain evidence="15">CECT 8715</strain>
    </source>
</reference>
<comment type="subunit">
    <text evidence="4 11">Homodimer.</text>
</comment>
<dbReference type="GO" id="GO:0008168">
    <property type="term" value="F:methyltransferase activity"/>
    <property type="evidence" value="ECO:0007669"/>
    <property type="project" value="UniProtKB-KW"/>
</dbReference>
<organism evidence="14 15">
    <name type="scientific">Ruegeria arenilitoris</name>
    <dbReference type="NCBI Taxonomy" id="1173585"/>
    <lineage>
        <taxon>Bacteria</taxon>
        <taxon>Pseudomonadati</taxon>
        <taxon>Pseudomonadota</taxon>
        <taxon>Alphaproteobacteria</taxon>
        <taxon>Rhodobacterales</taxon>
        <taxon>Roseobacteraceae</taxon>
        <taxon>Ruegeria</taxon>
    </lineage>
</organism>
<dbReference type="InterPro" id="IPR019798">
    <property type="entry name" value="Ser_HO-MeTrfase_PLP_BS"/>
</dbReference>
<comment type="function">
    <text evidence="11">Catalyzes the reversible interconversion of serine and glycine with tetrahydrofolate (THF) serving as the one-carbon carrier. This reaction serves as the major source of one-carbon groups required for the biosynthesis of purines, thymidylate, methionine, and other important biomolecules. Also exhibits THF-independent aldolase activity toward beta-hydroxyamino acids, producing glycine and aldehydes, via a retro-aldol mechanism.</text>
</comment>
<keyword evidence="7 11" id="KW-0808">Transferase</keyword>
<dbReference type="GO" id="GO:0050413">
    <property type="term" value="F:D-alanine 2-hydroxymethyltransferase activity"/>
    <property type="evidence" value="ECO:0007669"/>
    <property type="project" value="UniProtKB-EC"/>
</dbReference>
<evidence type="ECO:0000256" key="3">
    <source>
        <dbReference type="ARBA" id="ARBA00006376"/>
    </source>
</evidence>
<dbReference type="CDD" id="cd00378">
    <property type="entry name" value="SHMT"/>
    <property type="match status" value="1"/>
</dbReference>
<dbReference type="InterPro" id="IPR049943">
    <property type="entry name" value="Ser_HO-MeTrfase-like"/>
</dbReference>
<evidence type="ECO:0000313" key="15">
    <source>
        <dbReference type="Proteomes" id="UP000202485"/>
    </source>
</evidence>
<keyword evidence="11" id="KW-0028">Amino-acid biosynthesis</keyword>
<comment type="pathway">
    <text evidence="11">Amino-acid biosynthesis; glycine biosynthesis; glycine from L-serine: step 1/1.</text>
</comment>
<dbReference type="PIRSF" id="PIRSF000412">
    <property type="entry name" value="SHMT"/>
    <property type="match status" value="1"/>
</dbReference>
<evidence type="ECO:0000256" key="2">
    <source>
        <dbReference type="ARBA" id="ARBA00004496"/>
    </source>
</evidence>
<dbReference type="GO" id="GO:0005829">
    <property type="term" value="C:cytosol"/>
    <property type="evidence" value="ECO:0007669"/>
    <property type="project" value="TreeGrafter"/>
</dbReference>
<dbReference type="InterPro" id="IPR039429">
    <property type="entry name" value="SHMT-like_dom"/>
</dbReference>
<evidence type="ECO:0000256" key="4">
    <source>
        <dbReference type="ARBA" id="ARBA00011738"/>
    </source>
</evidence>
<feature type="site" description="Plays an important role in substrate specificity" evidence="11">
    <location>
        <position position="236"/>
    </location>
</feature>
<feature type="binding site" evidence="11">
    <location>
        <position position="252"/>
    </location>
    <ligand>
        <name>(6S)-5,6,7,8-tetrahydrofolate</name>
        <dbReference type="ChEBI" id="CHEBI:57453"/>
    </ligand>
</feature>
<comment type="caution">
    <text evidence="11">Lacks conserved residue(s) required for the propagation of feature annotation.</text>
</comment>
<dbReference type="Proteomes" id="UP000202485">
    <property type="component" value="Unassembled WGS sequence"/>
</dbReference>
<evidence type="ECO:0000256" key="1">
    <source>
        <dbReference type="ARBA" id="ARBA00001933"/>
    </source>
</evidence>
<dbReference type="UniPathway" id="UPA00288">
    <property type="reaction ID" value="UER01023"/>
</dbReference>
<dbReference type="GO" id="GO:0032259">
    <property type="term" value="P:methylation"/>
    <property type="evidence" value="ECO:0007669"/>
    <property type="project" value="UniProtKB-KW"/>
</dbReference>
<dbReference type="PANTHER" id="PTHR11680:SF35">
    <property type="entry name" value="SERINE HYDROXYMETHYLTRANSFERASE 1"/>
    <property type="match status" value="1"/>
</dbReference>
<evidence type="ECO:0000256" key="6">
    <source>
        <dbReference type="ARBA" id="ARBA00022563"/>
    </source>
</evidence>
<dbReference type="InterPro" id="IPR001085">
    <property type="entry name" value="Ser_HO-MeTrfase"/>
</dbReference>
<dbReference type="EMBL" id="FXYG01000001">
    <property type="protein sequence ID" value="SMX35813.1"/>
    <property type="molecule type" value="Genomic_DNA"/>
</dbReference>
<evidence type="ECO:0000256" key="9">
    <source>
        <dbReference type="ARBA" id="ARBA00051216"/>
    </source>
</evidence>
<dbReference type="GO" id="GO:0030170">
    <property type="term" value="F:pyridoxal phosphate binding"/>
    <property type="evidence" value="ECO:0007669"/>
    <property type="project" value="UniProtKB-UniRule"/>
</dbReference>
<feature type="binding site" evidence="11">
    <location>
        <begin position="132"/>
        <end position="134"/>
    </location>
    <ligand>
        <name>(6S)-5,6,7,8-tetrahydrofolate</name>
        <dbReference type="ChEBI" id="CHEBI:57453"/>
    </ligand>
</feature>
<feature type="binding site" evidence="11">
    <location>
        <position position="128"/>
    </location>
    <ligand>
        <name>(6S)-5,6,7,8-tetrahydrofolate</name>
        <dbReference type="ChEBI" id="CHEBI:57453"/>
    </ligand>
</feature>
<sequence>MNANLRDTGFFTQSLADRDPELFGAITSELGRQRDEIELIASENIVSAAVMEAQGSVMTNKYAEGYPGRRYYGGCQFVDIAENLAIDRAKQLFGCEFTNVQPNSGSQANQGVFQALIQPGDTILGMSLDAGGHLTHGAKPNQSGKWFNAVQYGVRKQDNMLDYDQVEALAKEHQPKLIIAGGSAIPRQIDFARMREIADMVGAYLHVDMAHFAGLVAAGEHPSPFPHAHVATTTTHKTLRGPRGGMILTNDETIAKKVNSAIFPGIQGGPLMHVIAAKAVAFGEALQPSFKDYIKQVVVNAQALSDQLIKGGLDTVTHGTDTHVVLVDLRPKGVKGNATEKALGRAHITCNKNGVPFDPEKPTVTSGIRLGSPAGTTRGFGEPEFRQIADWIIEVVDGLAANGEDNNGEVEARVKAQVADLCAKFPIYPNL</sequence>
<dbReference type="Gene3D" id="3.40.640.10">
    <property type="entry name" value="Type I PLP-dependent aspartate aminotransferase-like (Major domain)"/>
    <property type="match status" value="1"/>
</dbReference>
<name>A0A238JZ75_9RHOB</name>
<evidence type="ECO:0000256" key="7">
    <source>
        <dbReference type="ARBA" id="ARBA00022679"/>
    </source>
</evidence>
<dbReference type="SUPFAM" id="SSF53383">
    <property type="entry name" value="PLP-dependent transferases"/>
    <property type="match status" value="1"/>
</dbReference>
<dbReference type="FunFam" id="3.40.640.10:FF:000001">
    <property type="entry name" value="Serine hydroxymethyltransferase"/>
    <property type="match status" value="1"/>
</dbReference>
<comment type="function">
    <text evidence="10">Catalyzes the reversible interconversion of alpha-methyl-L-serine to D-alanine with tetrahydrofolate (THF) serving as the one-carbon carrier. Cannot use alpha-methyl-D-serine, L-serine, D-serine or L-alanine.</text>
</comment>
<keyword evidence="6 11" id="KW-0554">One-carbon metabolism</keyword>
<evidence type="ECO:0000259" key="13">
    <source>
        <dbReference type="Pfam" id="PF00464"/>
    </source>
</evidence>
<dbReference type="NCBIfam" id="NF000586">
    <property type="entry name" value="PRK00011.1"/>
    <property type="match status" value="1"/>
</dbReference>
<feature type="modified residue" description="N6-(pyridoxal phosphate)lysine" evidence="11 12">
    <location>
        <position position="237"/>
    </location>
</feature>
<dbReference type="OrthoDB" id="9803846at2"/>
<comment type="catalytic activity">
    <reaction evidence="9">
        <text>(6R)-5,10-methylene-5,6,7,8-tetrahydrofolate + D-alanine + H2O = 2-methylserine + (6S)-5,6,7,8-tetrahydrofolate</text>
        <dbReference type="Rhea" id="RHEA:10064"/>
        <dbReference type="ChEBI" id="CHEBI:15377"/>
        <dbReference type="ChEBI" id="CHEBI:15636"/>
        <dbReference type="ChEBI" id="CHEBI:57416"/>
        <dbReference type="ChEBI" id="CHEBI:57453"/>
        <dbReference type="ChEBI" id="CHEBI:58275"/>
        <dbReference type="EC" id="2.1.2.7"/>
    </reaction>
</comment>
<evidence type="ECO:0000256" key="12">
    <source>
        <dbReference type="PIRSR" id="PIRSR000412-50"/>
    </source>
</evidence>
<keyword evidence="14" id="KW-0489">Methyltransferase</keyword>
<dbReference type="HAMAP" id="MF_00051">
    <property type="entry name" value="SHMT"/>
    <property type="match status" value="1"/>
</dbReference>
<dbReference type="RefSeq" id="WP_093962646.1">
    <property type="nucleotide sequence ID" value="NZ_FXYG01000001.1"/>
</dbReference>